<keyword evidence="3" id="KW-1185">Reference proteome</keyword>
<dbReference type="EMBL" id="JAIEZQ010000001">
    <property type="protein sequence ID" value="MBY9074260.1"/>
    <property type="molecule type" value="Genomic_DNA"/>
</dbReference>
<protein>
    <submittedName>
        <fullName evidence="2">Superoxide dismutase</fullName>
    </submittedName>
</protein>
<evidence type="ECO:0000313" key="2">
    <source>
        <dbReference type="EMBL" id="MBY9074260.1"/>
    </source>
</evidence>
<sequence>MRRARSLAVAVLALVTAAAPLPAAGAGTASAAAEPLPRRIDLPRGWQPEGITTDSRTLYVGSLADGGLWQVNPRTGERGVLWQGKQGRVAVGVDYDRRRDLLWVAGGPTGKIRAHDADTGRVMARYSFGSGRFVNDLTVTRRGVYATDSFGAELAVVPLPRRSDRLPPRSAARTLELTGDYAPVPDAFNLNGIVRAGGWLLAVQSVNGELFRINPRTGVTRQVAVTGARLVNGDGLERRGDVLYVVRNQNNKVVALELDARRTAAERVAVLRHPDLDVPATAAATYHRLWAVNARFGTEPTPRTKYWITRLRLARP</sequence>
<dbReference type="Proteomes" id="UP000754710">
    <property type="component" value="Unassembled WGS sequence"/>
</dbReference>
<keyword evidence="1" id="KW-0732">Signal</keyword>
<comment type="caution">
    <text evidence="2">The sequence shown here is derived from an EMBL/GenBank/DDBJ whole genome shotgun (WGS) entry which is preliminary data.</text>
</comment>
<proteinExistence type="predicted"/>
<dbReference type="RefSeq" id="WP_221023962.1">
    <property type="nucleotide sequence ID" value="NZ_JAIEZQ010000001.1"/>
</dbReference>
<evidence type="ECO:0000256" key="1">
    <source>
        <dbReference type="SAM" id="SignalP"/>
    </source>
</evidence>
<feature type="chain" id="PRO_5045404135" evidence="1">
    <location>
        <begin position="24"/>
        <end position="316"/>
    </location>
</feature>
<reference evidence="2 3" key="1">
    <citation type="submission" date="2021-08" db="EMBL/GenBank/DDBJ databases">
        <title>Nocardioides bacterium WL0053 sp. nov., isolated from the sediment.</title>
        <authorList>
            <person name="Wang L."/>
            <person name="Zhang D."/>
            <person name="Zhang A."/>
        </authorList>
    </citation>
    <scope>NUCLEOTIDE SEQUENCE [LARGE SCALE GENOMIC DNA]</scope>
    <source>
        <strain evidence="2 3">WL0053</strain>
    </source>
</reference>
<gene>
    <name evidence="2" type="ORF">K1X13_05430</name>
</gene>
<organism evidence="2 3">
    <name type="scientific">Nocardioides jiangsuensis</name>
    <dbReference type="NCBI Taxonomy" id="2866161"/>
    <lineage>
        <taxon>Bacteria</taxon>
        <taxon>Bacillati</taxon>
        <taxon>Actinomycetota</taxon>
        <taxon>Actinomycetes</taxon>
        <taxon>Propionibacteriales</taxon>
        <taxon>Nocardioidaceae</taxon>
        <taxon>Nocardioides</taxon>
    </lineage>
</organism>
<accession>A0ABS7RK92</accession>
<dbReference type="Gene3D" id="2.130.10.10">
    <property type="entry name" value="YVTN repeat-like/Quinoprotein amine dehydrogenase"/>
    <property type="match status" value="1"/>
</dbReference>
<dbReference type="SUPFAM" id="SSF63825">
    <property type="entry name" value="YWTD domain"/>
    <property type="match status" value="1"/>
</dbReference>
<feature type="signal peptide" evidence="1">
    <location>
        <begin position="1"/>
        <end position="23"/>
    </location>
</feature>
<evidence type="ECO:0000313" key="3">
    <source>
        <dbReference type="Proteomes" id="UP000754710"/>
    </source>
</evidence>
<name>A0ABS7RK92_9ACTN</name>
<dbReference type="InterPro" id="IPR015943">
    <property type="entry name" value="WD40/YVTN_repeat-like_dom_sf"/>
</dbReference>